<dbReference type="GO" id="GO:0016887">
    <property type="term" value="F:ATP hydrolysis activity"/>
    <property type="evidence" value="ECO:0007669"/>
    <property type="project" value="InterPro"/>
</dbReference>
<evidence type="ECO:0000313" key="5">
    <source>
        <dbReference type="EMBL" id="EEZ61195.1"/>
    </source>
</evidence>
<name>D0WH08_SLAES</name>
<proteinExistence type="predicted"/>
<dbReference type="Gene3D" id="3.40.50.300">
    <property type="entry name" value="P-loop containing nucleotide triphosphate hydrolases"/>
    <property type="match status" value="1"/>
</dbReference>
<comment type="caution">
    <text evidence="5">The sequence shown here is derived from an EMBL/GenBank/DDBJ whole genome shotgun (WGS) entry which is preliminary data.</text>
</comment>
<dbReference type="STRING" id="649764.HMPREF0762_01273"/>
<dbReference type="Pfam" id="PF00005">
    <property type="entry name" value="ABC_tran"/>
    <property type="match status" value="1"/>
</dbReference>
<evidence type="ECO:0000256" key="1">
    <source>
        <dbReference type="ARBA" id="ARBA00022448"/>
    </source>
</evidence>
<keyword evidence="6" id="KW-1185">Reference proteome</keyword>
<dbReference type="HOGENOM" id="CLU_000604_1_11_11"/>
<evidence type="ECO:0000313" key="6">
    <source>
        <dbReference type="Proteomes" id="UP000006001"/>
    </source>
</evidence>
<dbReference type="Proteomes" id="UP000006001">
    <property type="component" value="Unassembled WGS sequence"/>
</dbReference>
<reference evidence="5" key="1">
    <citation type="submission" date="2009-10" db="EMBL/GenBank/DDBJ databases">
        <authorList>
            <person name="Weinstock G."/>
            <person name="Sodergren E."/>
            <person name="Clifton S."/>
            <person name="Fulton L."/>
            <person name="Fulton B."/>
            <person name="Courtney L."/>
            <person name="Fronick C."/>
            <person name="Harrison M."/>
            <person name="Strong C."/>
            <person name="Farmer C."/>
            <person name="Delahaunty K."/>
            <person name="Markovic C."/>
            <person name="Hall O."/>
            <person name="Minx P."/>
            <person name="Tomlinson C."/>
            <person name="Mitreva M."/>
            <person name="Nelson J."/>
            <person name="Hou S."/>
            <person name="Wollam A."/>
            <person name="Pepin K.H."/>
            <person name="Johnson M."/>
            <person name="Bhonagiri V."/>
            <person name="Nash W.E."/>
            <person name="Warren W."/>
            <person name="Chinwalla A."/>
            <person name="Mardis E.R."/>
            <person name="Wilson R.K."/>
        </authorList>
    </citation>
    <scope>NUCLEOTIDE SEQUENCE [LARGE SCALE GENOMIC DNA]</scope>
    <source>
        <strain evidence="5">ATCC 700122</strain>
    </source>
</reference>
<keyword evidence="1" id="KW-0813">Transport</keyword>
<dbReference type="GeneID" id="85007787"/>
<sequence>MALFDCKDVTFRYAGTREANPTLSGVCLSIPHGCVFGIIGPNGSGKSTFLKCLYRSMNPTSGDIVFMDDALSSYSTKRLAKRMAVVVQTESASIPLTIREYVRLGRAVYRNVFEGFTAKDESIVDEALAELGIEEIQNRPITGISGGEYQRTMLARALAQQTDVLLLDEPTNHLDVFQQHKILQTVRTKNLSAVVVLHDLNLAARYCDYLAVLDDGAVVDTGTPDEILRADLIEKVYRMSAKRFVVDDVLQLVMLPLES</sequence>
<keyword evidence="2" id="KW-0547">Nucleotide-binding</keyword>
<evidence type="ECO:0000256" key="2">
    <source>
        <dbReference type="ARBA" id="ARBA00022741"/>
    </source>
</evidence>
<gene>
    <name evidence="5" type="ORF">HMPREF0762_01273</name>
</gene>
<dbReference type="OrthoDB" id="5296765at2"/>
<evidence type="ECO:0000259" key="4">
    <source>
        <dbReference type="PROSITE" id="PS50893"/>
    </source>
</evidence>
<dbReference type="RefSeq" id="WP_006362528.1">
    <property type="nucleotide sequence ID" value="NZ_GG700630.1"/>
</dbReference>
<dbReference type="AlphaFoldDB" id="D0WH08"/>
<dbReference type="CDD" id="cd03214">
    <property type="entry name" value="ABC_Iron-Siderophores_B12_Hemin"/>
    <property type="match status" value="1"/>
</dbReference>
<dbReference type="InterPro" id="IPR027417">
    <property type="entry name" value="P-loop_NTPase"/>
</dbReference>
<dbReference type="PANTHER" id="PTHR42794">
    <property type="entry name" value="HEMIN IMPORT ATP-BINDING PROTEIN HMUV"/>
    <property type="match status" value="1"/>
</dbReference>
<dbReference type="eggNOG" id="COG1120">
    <property type="taxonomic scope" value="Bacteria"/>
</dbReference>
<dbReference type="SUPFAM" id="SSF52540">
    <property type="entry name" value="P-loop containing nucleoside triphosphate hydrolases"/>
    <property type="match status" value="1"/>
</dbReference>
<feature type="domain" description="ABC transporter" evidence="4">
    <location>
        <begin position="4"/>
        <end position="240"/>
    </location>
</feature>
<evidence type="ECO:0000256" key="3">
    <source>
        <dbReference type="ARBA" id="ARBA00022840"/>
    </source>
</evidence>
<protein>
    <submittedName>
        <fullName evidence="5">ABC transporter, ATP-binding protein</fullName>
    </submittedName>
</protein>
<dbReference type="InterPro" id="IPR003439">
    <property type="entry name" value="ABC_transporter-like_ATP-bd"/>
</dbReference>
<keyword evidence="3 5" id="KW-0067">ATP-binding</keyword>
<dbReference type="GO" id="GO:0005524">
    <property type="term" value="F:ATP binding"/>
    <property type="evidence" value="ECO:0007669"/>
    <property type="project" value="UniProtKB-KW"/>
</dbReference>
<dbReference type="EMBL" id="ACUX02000007">
    <property type="protein sequence ID" value="EEZ61195.1"/>
    <property type="molecule type" value="Genomic_DNA"/>
</dbReference>
<dbReference type="FunFam" id="3.40.50.300:FF:000134">
    <property type="entry name" value="Iron-enterobactin ABC transporter ATP-binding protein"/>
    <property type="match status" value="1"/>
</dbReference>
<dbReference type="PANTHER" id="PTHR42794:SF2">
    <property type="entry name" value="ABC TRANSPORTER ATP-BINDING PROTEIN"/>
    <property type="match status" value="1"/>
</dbReference>
<accession>D0WH08</accession>
<dbReference type="PROSITE" id="PS50893">
    <property type="entry name" value="ABC_TRANSPORTER_2"/>
    <property type="match status" value="1"/>
</dbReference>
<organism evidence="5 6">
    <name type="scientific">Slackia exigua (strain ATCC 700122 / DSM 15923 / CIP 105133 / JCM 11022 / KCTC 5966 / S-7)</name>
    <dbReference type="NCBI Taxonomy" id="649764"/>
    <lineage>
        <taxon>Bacteria</taxon>
        <taxon>Bacillati</taxon>
        <taxon>Actinomycetota</taxon>
        <taxon>Coriobacteriia</taxon>
        <taxon>Eggerthellales</taxon>
        <taxon>Eggerthellaceae</taxon>
        <taxon>Slackia</taxon>
    </lineage>
</organism>
<dbReference type="SMART" id="SM00382">
    <property type="entry name" value="AAA"/>
    <property type="match status" value="1"/>
</dbReference>
<dbReference type="InterPro" id="IPR003593">
    <property type="entry name" value="AAA+_ATPase"/>
</dbReference>